<evidence type="ECO:0000256" key="1">
    <source>
        <dbReference type="ARBA" id="ARBA00004123"/>
    </source>
</evidence>
<dbReference type="GO" id="GO:1990904">
    <property type="term" value="C:ribonucleoprotein complex"/>
    <property type="evidence" value="ECO:0007669"/>
    <property type="project" value="UniProtKB-KW"/>
</dbReference>
<dbReference type="EMBL" id="JAEUBF010001406">
    <property type="protein sequence ID" value="KAH3666684.1"/>
    <property type="molecule type" value="Genomic_DNA"/>
</dbReference>
<dbReference type="Pfam" id="PF00238">
    <property type="entry name" value="Ribosomal_L14"/>
    <property type="match status" value="1"/>
</dbReference>
<evidence type="ECO:0000256" key="20">
    <source>
        <dbReference type="ARBA" id="ARBA00031460"/>
    </source>
</evidence>
<evidence type="ECO:0000256" key="22">
    <source>
        <dbReference type="ARBA" id="ARBA00047899"/>
    </source>
</evidence>
<proteinExistence type="inferred from homology"/>
<dbReference type="EC" id="2.7.11.1" evidence="5"/>
<dbReference type="InterPro" id="IPR036853">
    <property type="entry name" value="Ribosomal_uL14_sf"/>
</dbReference>
<dbReference type="GO" id="GO:0004674">
    <property type="term" value="F:protein serine/threonine kinase activity"/>
    <property type="evidence" value="ECO:0007669"/>
    <property type="project" value="UniProtKB-KW"/>
</dbReference>
<keyword evidence="8" id="KW-0723">Serine/threonine-protein kinase</keyword>
<dbReference type="PROSITE" id="PS51190">
    <property type="entry name" value="FATC"/>
    <property type="match status" value="1"/>
</dbReference>
<dbReference type="PANTHER" id="PTHR37079">
    <property type="entry name" value="SERINE/THREONINE-PROTEIN KINASE ATM"/>
    <property type="match status" value="1"/>
</dbReference>
<dbReference type="SUPFAM" id="SSF50193">
    <property type="entry name" value="Ribosomal protein L14"/>
    <property type="match status" value="1"/>
</dbReference>
<evidence type="ECO:0000256" key="19">
    <source>
        <dbReference type="ARBA" id="ARBA00030222"/>
    </source>
</evidence>
<evidence type="ECO:0000256" key="18">
    <source>
        <dbReference type="ARBA" id="ARBA00030020"/>
    </source>
</evidence>
<dbReference type="CDD" id="cd00337">
    <property type="entry name" value="Ribosomal_uL14"/>
    <property type="match status" value="1"/>
</dbReference>
<evidence type="ECO:0000256" key="16">
    <source>
        <dbReference type="ARBA" id="ARBA00023242"/>
    </source>
</evidence>
<keyword evidence="10" id="KW-0547">Nucleotide-binding</keyword>
<dbReference type="InterPro" id="IPR000218">
    <property type="entry name" value="Ribosomal_uL14"/>
</dbReference>
<dbReference type="Pfam" id="PF02260">
    <property type="entry name" value="FATC"/>
    <property type="match status" value="1"/>
</dbReference>
<dbReference type="Gene3D" id="1.10.1070.11">
    <property type="entry name" value="Phosphatidylinositol 3-/4-kinase, catalytic domain"/>
    <property type="match status" value="1"/>
</dbReference>
<evidence type="ECO:0000256" key="17">
    <source>
        <dbReference type="ARBA" id="ARBA00023274"/>
    </source>
</evidence>
<reference evidence="30" key="1">
    <citation type="journal article" date="2021" name="Open Biol.">
        <title>Shared evolutionary footprints suggest mitochondrial oxidative damage underlies multiple complex I losses in fungi.</title>
        <authorList>
            <person name="Schikora-Tamarit M.A."/>
            <person name="Marcet-Houben M."/>
            <person name="Nosek J."/>
            <person name="Gabaldon T."/>
        </authorList>
    </citation>
    <scope>NUCLEOTIDE SEQUENCE</scope>
    <source>
        <strain evidence="30">CBS6341</strain>
    </source>
</reference>
<comment type="subcellular location">
    <subcellularLocation>
        <location evidence="2">Chromosome</location>
        <location evidence="2">Telomere</location>
    </subcellularLocation>
    <subcellularLocation>
        <location evidence="1">Nucleus</location>
    </subcellularLocation>
</comment>
<evidence type="ECO:0000256" key="26">
    <source>
        <dbReference type="ARBA" id="ARBA00082613"/>
    </source>
</evidence>
<comment type="similarity">
    <text evidence="4">Belongs to the PI3/PI4-kinase family. ATM subfamily.</text>
</comment>
<dbReference type="GO" id="GO:0000781">
    <property type="term" value="C:chromosome, telomeric region"/>
    <property type="evidence" value="ECO:0007669"/>
    <property type="project" value="UniProtKB-SubCell"/>
</dbReference>
<comment type="similarity">
    <text evidence="3">Belongs to the universal ribosomal protein uL14 family.</text>
</comment>
<accession>A0A9P8P826</accession>
<evidence type="ECO:0000256" key="8">
    <source>
        <dbReference type="ARBA" id="ARBA00022527"/>
    </source>
</evidence>
<dbReference type="Pfam" id="PF23593">
    <property type="entry name" value="HEAT_ATR"/>
    <property type="match status" value="1"/>
</dbReference>
<dbReference type="GO" id="GO:0035556">
    <property type="term" value="P:intracellular signal transduction"/>
    <property type="evidence" value="ECO:0007669"/>
    <property type="project" value="UniProtKB-ARBA"/>
</dbReference>
<comment type="catalytic activity">
    <reaction evidence="22">
        <text>L-threonyl-[protein] + ATP = O-phospho-L-threonyl-[protein] + ADP + H(+)</text>
        <dbReference type="Rhea" id="RHEA:46608"/>
        <dbReference type="Rhea" id="RHEA-COMP:11060"/>
        <dbReference type="Rhea" id="RHEA-COMP:11605"/>
        <dbReference type="ChEBI" id="CHEBI:15378"/>
        <dbReference type="ChEBI" id="CHEBI:30013"/>
        <dbReference type="ChEBI" id="CHEBI:30616"/>
        <dbReference type="ChEBI" id="CHEBI:61977"/>
        <dbReference type="ChEBI" id="CHEBI:456216"/>
        <dbReference type="EC" id="2.7.11.1"/>
    </reaction>
</comment>
<reference evidence="30" key="2">
    <citation type="submission" date="2021-01" db="EMBL/GenBank/DDBJ databases">
        <authorList>
            <person name="Schikora-Tamarit M.A."/>
        </authorList>
    </citation>
    <scope>NUCLEOTIDE SEQUENCE</scope>
    <source>
        <strain evidence="30">CBS6341</strain>
    </source>
</reference>
<dbReference type="PROSITE" id="PS50290">
    <property type="entry name" value="PI3_4_KINASE_3"/>
    <property type="match status" value="1"/>
</dbReference>
<dbReference type="InterPro" id="IPR019972">
    <property type="entry name" value="Ribosomal_uL14_CS"/>
</dbReference>
<evidence type="ECO:0000259" key="29">
    <source>
        <dbReference type="PROSITE" id="PS51190"/>
    </source>
</evidence>
<dbReference type="SMART" id="SM00146">
    <property type="entry name" value="PI3Kc"/>
    <property type="match status" value="1"/>
</dbReference>
<dbReference type="PROSITE" id="PS00049">
    <property type="entry name" value="RIBOSOMAL_L14"/>
    <property type="match status" value="1"/>
</dbReference>
<evidence type="ECO:0000256" key="9">
    <source>
        <dbReference type="ARBA" id="ARBA00022679"/>
    </source>
</evidence>
<dbReference type="SMART" id="SM01374">
    <property type="entry name" value="Ribosomal_L14"/>
    <property type="match status" value="1"/>
</dbReference>
<dbReference type="Pfam" id="PF00454">
    <property type="entry name" value="PI3_PI4_kinase"/>
    <property type="match status" value="1"/>
</dbReference>
<dbReference type="GO" id="GO:0006281">
    <property type="term" value="P:DNA repair"/>
    <property type="evidence" value="ECO:0007669"/>
    <property type="project" value="InterPro"/>
</dbReference>
<dbReference type="InterPro" id="IPR036940">
    <property type="entry name" value="PI3/4_kinase_cat_sf"/>
</dbReference>
<dbReference type="InterPro" id="IPR021668">
    <property type="entry name" value="TAN"/>
</dbReference>
<evidence type="ECO:0000256" key="7">
    <source>
        <dbReference type="ARBA" id="ARBA00020288"/>
    </source>
</evidence>
<feature type="domain" description="FAT" evidence="28">
    <location>
        <begin position="1837"/>
        <end position="2420"/>
    </location>
</feature>
<dbReference type="InterPro" id="IPR038980">
    <property type="entry name" value="ATM_plant"/>
</dbReference>
<evidence type="ECO:0000256" key="12">
    <source>
        <dbReference type="ARBA" id="ARBA00022777"/>
    </source>
</evidence>
<dbReference type="SMART" id="SM01343">
    <property type="entry name" value="FATC"/>
    <property type="match status" value="1"/>
</dbReference>
<name>A0A9P8P826_9ASCO</name>
<dbReference type="InterPro" id="IPR011009">
    <property type="entry name" value="Kinase-like_dom_sf"/>
</dbReference>
<dbReference type="CDD" id="cd05171">
    <property type="entry name" value="PIKKc_ATM"/>
    <property type="match status" value="1"/>
</dbReference>
<evidence type="ECO:0000256" key="3">
    <source>
        <dbReference type="ARBA" id="ARBA00010745"/>
    </source>
</evidence>
<evidence type="ECO:0000313" key="31">
    <source>
        <dbReference type="Proteomes" id="UP000769528"/>
    </source>
</evidence>
<evidence type="ECO:0000256" key="14">
    <source>
        <dbReference type="ARBA" id="ARBA00022895"/>
    </source>
</evidence>
<keyword evidence="17" id="KW-0687">Ribonucleoprotein</keyword>
<evidence type="ECO:0000256" key="23">
    <source>
        <dbReference type="ARBA" id="ARBA00048679"/>
    </source>
</evidence>
<evidence type="ECO:0000256" key="11">
    <source>
        <dbReference type="ARBA" id="ARBA00022763"/>
    </source>
</evidence>
<dbReference type="Proteomes" id="UP000769528">
    <property type="component" value="Unassembled WGS sequence"/>
</dbReference>
<evidence type="ECO:0000259" key="28">
    <source>
        <dbReference type="PROSITE" id="PS51189"/>
    </source>
</evidence>
<dbReference type="PROSITE" id="PS51189">
    <property type="entry name" value="FAT"/>
    <property type="match status" value="1"/>
</dbReference>
<dbReference type="GO" id="GO:0006412">
    <property type="term" value="P:translation"/>
    <property type="evidence" value="ECO:0007669"/>
    <property type="project" value="InterPro"/>
</dbReference>
<keyword evidence="11" id="KW-0227">DNA damage</keyword>
<feature type="domain" description="PI3K/PI4K catalytic" evidence="27">
    <location>
        <begin position="2525"/>
        <end position="2833"/>
    </location>
</feature>
<dbReference type="InterPro" id="IPR018936">
    <property type="entry name" value="PI3/4_kinase_CS"/>
</dbReference>
<dbReference type="Gene3D" id="3.30.1010.10">
    <property type="entry name" value="Phosphatidylinositol 3-kinase Catalytic Subunit, Chain A, domain 4"/>
    <property type="match status" value="1"/>
</dbReference>
<keyword evidence="14" id="KW-0779">Telomere</keyword>
<dbReference type="SUPFAM" id="SSF56112">
    <property type="entry name" value="Protein kinase-like (PK-like)"/>
    <property type="match status" value="1"/>
</dbReference>
<dbReference type="GO" id="GO:0003735">
    <property type="term" value="F:structural constituent of ribosome"/>
    <property type="evidence" value="ECO:0007669"/>
    <property type="project" value="InterPro"/>
</dbReference>
<dbReference type="InterPro" id="IPR014009">
    <property type="entry name" value="PIK_FAT"/>
</dbReference>
<dbReference type="SMART" id="SM01342">
    <property type="entry name" value="TAN"/>
    <property type="match status" value="1"/>
</dbReference>
<evidence type="ECO:0000256" key="24">
    <source>
        <dbReference type="ARBA" id="ARBA00079088"/>
    </source>
</evidence>
<keyword evidence="13" id="KW-0067">ATP-binding</keyword>
<dbReference type="InterPro" id="IPR000403">
    <property type="entry name" value="PI3/4_kinase_cat_dom"/>
</dbReference>
<dbReference type="OrthoDB" id="381190at2759"/>
<dbReference type="GO" id="GO:0005840">
    <property type="term" value="C:ribosome"/>
    <property type="evidence" value="ECO:0007669"/>
    <property type="project" value="UniProtKB-KW"/>
</dbReference>
<sequence length="2871" mass="327523">MSSSGASGNKFRISLGLPTGAIINCADNTGARNLYILAVKGFGARLNRLPAASVGDMVMATVKKGKPELRKKVMPAIVVRQSKAWRRKDGVFLYFEDNAGVIVNPKGEMKGSAITGPVGKECADLWPHKLNSSSIKERNEALNDLERLTNLQNKVPSKILSGITDSLIKLVESDQNTYLNRESSAVRTRLERSSYTLRKLISKNARSLKYKAVKSIIEAIPRVFYDWDGNLFLPLLPHFSKILLSVISESQHRHHLKNKEWVKLTREIIKSLNKHYTDLDRNSTVSNYVIELLSALRCLIGEPTINFKEVHTSLTHLVLHYFRRLRREDLSTTLMLEITNYTLLNLSTLDTRSAIDIIHVVLEGSISSETKHKPLLDQFDIFYILSSEFLSNNLRPLIDEAPRSELDIPSSVPNRGDHDMGNAVLHCLNNLLLDYDKSKENLLTLNAIEFNDFETSLKDAWFDFGFLRLKDTDQCKKWISLFALMKLIFAYYLIKTKKSKLDEDNYQSWKRRKVGNSVLQNALTTSETFTDFIKSCLQNQMSQLLGLQIFSFYLNYAKFEENKLEIDYHVLYASIELRGWTSLAIKSSLKYGIHFSNEALSQALRINLQMIKNPVYSSVSAQTIIEIISCPGFHIRDRSLTQVVVSVFELSEINGPGVVNNDTLLFWVVFSKYGQGLGKKASKKIIDWIITKWDTLDADVNLFSDFIYWLLGGEFRPLSTSKKYNNLYSKFNYEFQLSIPLSRYILRSEFRHSCPVRSISFNIPSLPTTVGTLKPLVSLLITKLNSLESSEVTNNLIGYLSYGHSVLQYICEVPGLERTFDELLFTVRRLLEGLDYGTQEMKETLVKGLLKFSIINESGRFLSDVINIDLLRSTMAETTSELLPGPGSNRSHIFDDFGSVRKERDPSHVENPAIGFRELHYQDTVTQDIVLLTLKVYSEFGFAMNINTMVSQVVLYLEKLSPKEFTFAFFSLVEALDTYDVSSLSGFLVEKLLKIVGTTILQDYCFEKSPLPNIVLSKFMTKFLDRLIVKNSDARSPIVADISNWLLALAREGTIYQQSFSSSFLKLFFEILKYNEAIESQNSQNSINFGFSFMAQSTNIVKLDVLKHLDGFIKIMSYDEQCEFSKSLITSFETFQSSDEDSATLCLCFEKLSEFSYPLLVDSLFQLFRNFHYFHFEYYSKASSKVIIDSVLKTASYERLLLEIFSLWYNNSYNFETFPYSLLNATSFEDCIKCYSNIICPFVFSRKERDTMKVLNEYVKKFNFQENEFLSLIGPLAFTKNGGKTEIIQRIRSELENEVWESQSSLMVMRYIQLIDLSDEFKLVEKIPQIKSSPYSQIMFNEFSIKLYSLSGTSISISDGIYQIEGILRDTKGWNKGAVYHIAKNIISSIINALNNDERLLGVRRLKLLYILAPEQFKTSDMADLVFNFLSVYVTKEYLHDEISVLLVTVLKNLDISLICIYNFPSALFQLYLHAVQYKCSDNVLNPFLLSFLREAFNELSFDKGIRSCFSPLHDLLLSSEVKMDADSLCDLLSVICQRPNRLIGSLMIEFMTILFTNDNSKTEITYELKTEKETAVFLRNLIKPDLPKSVKLFISRYLGKYYMESGDPLTDTQLEFGDSTLEDYVEEGANTLDPVITHLLGVREATSNLDYIIGIDIFLGSIFNFFRKNNQLAVSILSCQKPIERLSKCLFSIDGMNIDLFHHQHISYQSLETSISPSSLNLDLHKWTSNIVISILQGLSSFFPVLNVLVQFYTLYPELSRYVVNYIWCFYIRINGSRAANEGVRWISNIAAVKDLNELGNEKLKIVLQLCHMIRVGSVNGLKHFTSMYKKLDRQRLQGLAVFAGMNKFGLLLAEEADILANTDSIFQIYNGLKDEDLLYGIPVKPSLEFALNTLKRGNNSDSLAAVMFNSAKFDASISLGQDTSVSKKQLLSALSSNSLNGLSVLVNDLSELEDETTPLYDWSWKLNQWDIPTPTRPLAKSEITYSLLKAVKEQGDSNLIKALCEDTIDFIWNPNSQLSDSPDLMKTLCTVFTIEKLFISSGSDLAGDLKHYAKSIRLWADKAPFSYIEDLIRIRIAIFRFMANRFGREESIIATAYEFSNFGRLSRLNGESQKAINSSVMFDEISKSIQNPDLRLAISKLTNFDSACMLWEKGETVIPIAMLLDNIKRKVVYNNELFSSELYELPESVLYGHLVKWSSESRQKKSEDIMTEYVGPALNGIENIHFSKDKSTVYHMIGYFCYKQMKKSSLKDEIDTLKLQLKLKTQEAETLKVTIKSKDVSKSELSELKKDLSRIIVHINMDHDRYQLLIKNREFGLKKAIHCFLRAIATDDNYDDEDIDKFFALWFQFSDEAFVNEDIRRELSNIPTHKFIPWMAQLSSRLNDDCNDFQKVLQALVVSISRRHPFHCLYHIMNLISYSHYESDDATNSRVTAAKLILSNLNKPSKSFSTSILHSIRALCSNIMALATEKGSPGQKFMLQNLEIGRFWIDTLPSLELPLPTINNAPISLDCNYKSLPRILQIDPTVVVADSGISKPKIMKITLTDGTIHKAVLKGGTDDLRQDAIMEQVLNKVNIMFRADMETRKRNLRVRTYKVVPLGPQCGIIEFVSNSVSLNDVLRPLHDKDPMSSHEARDMMNRSIKQSSSKRIAVFKKITNAIQPKFRYFFFENFPNVDDWYRSRQIYTRGVATTSFVGYMMGLGDRHLNNVLLDRNSGEPIHIDFGVTFDQGRYLPIPELVPFRLTRDMIDGLGITGVKGSFEKCSEHVYRVLRQNSERILGILDVLEFDPLHSWAMSSLRRKKMLELLDDGNSNISASISKDGSDALRAIKGVEYKLTGNGLSVEATVQELIQEATDPEKLGVIYHGWSPFY</sequence>
<dbReference type="GO" id="GO:0005524">
    <property type="term" value="F:ATP binding"/>
    <property type="evidence" value="ECO:0007669"/>
    <property type="project" value="UniProtKB-KW"/>
</dbReference>
<dbReference type="InterPro" id="IPR003152">
    <property type="entry name" value="FATC_dom"/>
</dbReference>
<dbReference type="Gene3D" id="2.40.150.20">
    <property type="entry name" value="Ribosomal protein L14"/>
    <property type="match status" value="1"/>
</dbReference>
<dbReference type="PANTHER" id="PTHR37079:SF4">
    <property type="entry name" value="SERINE_THREONINE-PROTEIN KINASE ATM"/>
    <property type="match status" value="1"/>
</dbReference>
<evidence type="ECO:0000256" key="2">
    <source>
        <dbReference type="ARBA" id="ARBA00004574"/>
    </source>
</evidence>
<dbReference type="GO" id="GO:0005634">
    <property type="term" value="C:nucleus"/>
    <property type="evidence" value="ECO:0007669"/>
    <property type="project" value="UniProtKB-SubCell"/>
</dbReference>
<evidence type="ECO:0000256" key="13">
    <source>
        <dbReference type="ARBA" id="ARBA00022840"/>
    </source>
</evidence>
<evidence type="ECO:0000256" key="10">
    <source>
        <dbReference type="ARBA" id="ARBA00022741"/>
    </source>
</evidence>
<dbReference type="InterPro" id="IPR044107">
    <property type="entry name" value="PIKKc_ATM"/>
</dbReference>
<evidence type="ECO:0000256" key="25">
    <source>
        <dbReference type="ARBA" id="ARBA00079110"/>
    </source>
</evidence>
<evidence type="ECO:0000313" key="30">
    <source>
        <dbReference type="EMBL" id="KAH3666684.1"/>
    </source>
</evidence>
<keyword evidence="15" id="KW-0689">Ribosomal protein</keyword>
<organism evidence="30 31">
    <name type="scientific">Wickerhamomyces mucosus</name>
    <dbReference type="NCBI Taxonomy" id="1378264"/>
    <lineage>
        <taxon>Eukaryota</taxon>
        <taxon>Fungi</taxon>
        <taxon>Dikarya</taxon>
        <taxon>Ascomycota</taxon>
        <taxon>Saccharomycotina</taxon>
        <taxon>Saccharomycetes</taxon>
        <taxon>Phaffomycetales</taxon>
        <taxon>Wickerhamomycetaceae</taxon>
        <taxon>Wickerhamomyces</taxon>
    </lineage>
</organism>
<evidence type="ECO:0000256" key="5">
    <source>
        <dbReference type="ARBA" id="ARBA00012513"/>
    </source>
</evidence>
<protein>
    <recommendedName>
        <fullName evidence="6">Serine/threonine-protein kinase TEL1</fullName>
        <ecNumber evidence="5">2.7.11.1</ecNumber>
    </recommendedName>
    <alternativeName>
        <fullName evidence="18">ATM homolog</fullName>
    </alternativeName>
    <alternativeName>
        <fullName evidence="20 21">DNA-damage checkpoint kinase TEL1</fullName>
    </alternativeName>
    <alternativeName>
        <fullName evidence="24 25">L17A</fullName>
    </alternativeName>
    <alternativeName>
        <fullName evidence="7">Serine/threonine-protein kinase tel1</fullName>
    </alternativeName>
    <alternativeName>
        <fullName evidence="19">Telomere length regulation protein 1</fullName>
    </alternativeName>
    <alternativeName>
        <fullName evidence="26">YL32</fullName>
    </alternativeName>
</protein>
<gene>
    <name evidence="30" type="ORF">WICMUC_005501</name>
</gene>
<keyword evidence="16" id="KW-0539">Nucleus</keyword>
<keyword evidence="9" id="KW-0808">Transferase</keyword>
<dbReference type="Pfam" id="PF11640">
    <property type="entry name" value="TAN"/>
    <property type="match status" value="1"/>
</dbReference>
<comment type="caution">
    <text evidence="30">The sequence shown here is derived from an EMBL/GenBank/DDBJ whole genome shotgun (WGS) entry which is preliminary data.</text>
</comment>
<dbReference type="FunFam" id="2.40.150.20:FF:000003">
    <property type="entry name" value="60S ribosomal protein L23"/>
    <property type="match status" value="1"/>
</dbReference>
<dbReference type="PROSITE" id="PS00915">
    <property type="entry name" value="PI3_4_KINASE_1"/>
    <property type="match status" value="1"/>
</dbReference>
<keyword evidence="31" id="KW-1185">Reference proteome</keyword>
<keyword evidence="14" id="KW-0158">Chromosome</keyword>
<evidence type="ECO:0000256" key="21">
    <source>
        <dbReference type="ARBA" id="ARBA00032467"/>
    </source>
</evidence>
<evidence type="ECO:0000259" key="27">
    <source>
        <dbReference type="PROSITE" id="PS50290"/>
    </source>
</evidence>
<evidence type="ECO:0000256" key="6">
    <source>
        <dbReference type="ARBA" id="ARBA00014619"/>
    </source>
</evidence>
<evidence type="ECO:0000256" key="15">
    <source>
        <dbReference type="ARBA" id="ARBA00022980"/>
    </source>
</evidence>
<keyword evidence="12" id="KW-0418">Kinase</keyword>
<evidence type="ECO:0000256" key="4">
    <source>
        <dbReference type="ARBA" id="ARBA00010769"/>
    </source>
</evidence>
<dbReference type="InterPro" id="IPR057564">
    <property type="entry name" value="HEAT_ATR"/>
</dbReference>
<feature type="domain" description="FATC" evidence="29">
    <location>
        <begin position="2839"/>
        <end position="2871"/>
    </location>
</feature>
<dbReference type="HAMAP" id="MF_01367">
    <property type="entry name" value="Ribosomal_uL14"/>
    <property type="match status" value="1"/>
</dbReference>
<comment type="catalytic activity">
    <reaction evidence="23">
        <text>L-seryl-[protein] + ATP = O-phospho-L-seryl-[protein] + ADP + H(+)</text>
        <dbReference type="Rhea" id="RHEA:17989"/>
        <dbReference type="Rhea" id="RHEA-COMP:9863"/>
        <dbReference type="Rhea" id="RHEA-COMP:11604"/>
        <dbReference type="ChEBI" id="CHEBI:15378"/>
        <dbReference type="ChEBI" id="CHEBI:29999"/>
        <dbReference type="ChEBI" id="CHEBI:30616"/>
        <dbReference type="ChEBI" id="CHEBI:83421"/>
        <dbReference type="ChEBI" id="CHEBI:456216"/>
        <dbReference type="EC" id="2.7.11.1"/>
    </reaction>
</comment>